<comment type="subcellular location">
    <subcellularLocation>
        <location evidence="1 8">Nucleus</location>
    </subcellularLocation>
</comment>
<dbReference type="EMBL" id="AP028918">
    <property type="protein sequence ID" value="BES99277.1"/>
    <property type="molecule type" value="Genomic_DNA"/>
</dbReference>
<comment type="subunit">
    <text evidence="8">Component of an histone acetyltransferase complex. Interacts with H3K4me3 and to a lesser extent with H3K4me2.</text>
</comment>
<evidence type="ECO:0000256" key="6">
    <source>
        <dbReference type="ARBA" id="ARBA00023242"/>
    </source>
</evidence>
<feature type="compositionally biased region" description="Low complexity" evidence="9">
    <location>
        <begin position="142"/>
        <end position="153"/>
    </location>
</feature>
<evidence type="ECO:0000256" key="4">
    <source>
        <dbReference type="ARBA" id="ARBA00022771"/>
    </source>
</evidence>
<feature type="compositionally biased region" description="Basic and acidic residues" evidence="9">
    <location>
        <begin position="132"/>
        <end position="141"/>
    </location>
</feature>
<comment type="domain">
    <text evidence="8">The PHD-type zinc finger mediates the binding to H3K4me3.</text>
</comment>
<dbReference type="PROSITE" id="PS50016">
    <property type="entry name" value="ZF_PHD_2"/>
    <property type="match status" value="1"/>
</dbReference>
<organism evidence="11 12">
    <name type="scientific">Nesidiocoris tenuis</name>
    <dbReference type="NCBI Taxonomy" id="355587"/>
    <lineage>
        <taxon>Eukaryota</taxon>
        <taxon>Metazoa</taxon>
        <taxon>Ecdysozoa</taxon>
        <taxon>Arthropoda</taxon>
        <taxon>Hexapoda</taxon>
        <taxon>Insecta</taxon>
        <taxon>Pterygota</taxon>
        <taxon>Neoptera</taxon>
        <taxon>Paraneoptera</taxon>
        <taxon>Hemiptera</taxon>
        <taxon>Heteroptera</taxon>
        <taxon>Panheteroptera</taxon>
        <taxon>Cimicomorpha</taxon>
        <taxon>Miridae</taxon>
        <taxon>Dicyphina</taxon>
        <taxon>Nesidiocoris</taxon>
    </lineage>
</organism>
<feature type="domain" description="PHD-type" evidence="10">
    <location>
        <begin position="271"/>
        <end position="320"/>
    </location>
</feature>
<dbReference type="PROSITE" id="PS01359">
    <property type="entry name" value="ZF_PHD_1"/>
    <property type="match status" value="1"/>
</dbReference>
<gene>
    <name evidence="11" type="ORF">NTJ_12095</name>
</gene>
<keyword evidence="8" id="KW-0156">Chromatin regulator</keyword>
<evidence type="ECO:0000256" key="9">
    <source>
        <dbReference type="SAM" id="MobiDB-lite"/>
    </source>
</evidence>
<dbReference type="InterPro" id="IPR019787">
    <property type="entry name" value="Znf_PHD-finger"/>
</dbReference>
<reference evidence="11 12" key="1">
    <citation type="submission" date="2023-09" db="EMBL/GenBank/DDBJ databases">
        <title>Nesidiocoris tenuis whole genome shotgun sequence.</title>
        <authorList>
            <person name="Shibata T."/>
            <person name="Shimoda M."/>
            <person name="Kobayashi T."/>
            <person name="Uehara T."/>
        </authorList>
    </citation>
    <scope>NUCLEOTIDE SEQUENCE [LARGE SCALE GENOMIC DNA]</scope>
    <source>
        <strain evidence="11 12">Japan</strain>
    </source>
</reference>
<dbReference type="PANTHER" id="PTHR10333:SF89">
    <property type="entry name" value="INHIBITOR OF GROWTH PROTEIN"/>
    <property type="match status" value="1"/>
</dbReference>
<feature type="compositionally biased region" description="Polar residues" evidence="9">
    <location>
        <begin position="154"/>
        <end position="177"/>
    </location>
</feature>
<keyword evidence="6 8" id="KW-0539">Nucleus</keyword>
<name>A0ABN7B907_9HEMI</name>
<dbReference type="CDD" id="cd16857">
    <property type="entry name" value="ING_ING1_2"/>
    <property type="match status" value="1"/>
</dbReference>
<dbReference type="InterPro" id="IPR028651">
    <property type="entry name" value="ING_fam"/>
</dbReference>
<dbReference type="PANTHER" id="PTHR10333">
    <property type="entry name" value="INHIBITOR OF GROWTH PROTEIN"/>
    <property type="match status" value="1"/>
</dbReference>
<dbReference type="InterPro" id="IPR013083">
    <property type="entry name" value="Znf_RING/FYVE/PHD"/>
</dbReference>
<dbReference type="Gene3D" id="3.30.40.10">
    <property type="entry name" value="Zinc/RING finger domain, C3HC4 (zinc finger)"/>
    <property type="match status" value="1"/>
</dbReference>
<dbReference type="Proteomes" id="UP001307889">
    <property type="component" value="Chromosome 10"/>
</dbReference>
<dbReference type="SUPFAM" id="SSF57903">
    <property type="entry name" value="FYVE/PHD zinc finger"/>
    <property type="match status" value="1"/>
</dbReference>
<feature type="compositionally biased region" description="Low complexity" evidence="9">
    <location>
        <begin position="210"/>
        <end position="243"/>
    </location>
</feature>
<feature type="region of interest" description="Disordered" evidence="9">
    <location>
        <begin position="119"/>
        <end position="266"/>
    </location>
</feature>
<evidence type="ECO:0000313" key="11">
    <source>
        <dbReference type="EMBL" id="BES99277.1"/>
    </source>
</evidence>
<dbReference type="InterPro" id="IPR019786">
    <property type="entry name" value="Zinc_finger_PHD-type_CS"/>
</dbReference>
<evidence type="ECO:0000256" key="1">
    <source>
        <dbReference type="ARBA" id="ARBA00004123"/>
    </source>
</evidence>
<dbReference type="InterPro" id="IPR011011">
    <property type="entry name" value="Znf_FYVE_PHD"/>
</dbReference>
<dbReference type="CDD" id="cd15584">
    <property type="entry name" value="PHD_ING1_2"/>
    <property type="match status" value="1"/>
</dbReference>
<evidence type="ECO:0000256" key="8">
    <source>
        <dbReference type="RuleBase" id="RU361213"/>
    </source>
</evidence>
<proteinExistence type="inferred from homology"/>
<evidence type="ECO:0000256" key="2">
    <source>
        <dbReference type="ARBA" id="ARBA00010210"/>
    </source>
</evidence>
<keyword evidence="4 7" id="KW-0863">Zinc-finger</keyword>
<dbReference type="Gene3D" id="6.10.140.1740">
    <property type="match status" value="1"/>
</dbReference>
<keyword evidence="5 8" id="KW-0862">Zinc</keyword>
<dbReference type="SMART" id="SM00249">
    <property type="entry name" value="PHD"/>
    <property type="match status" value="1"/>
</dbReference>
<dbReference type="InterPro" id="IPR028643">
    <property type="entry name" value="ING1_PHD_Znf"/>
</dbReference>
<evidence type="ECO:0000256" key="5">
    <source>
        <dbReference type="ARBA" id="ARBA00022833"/>
    </source>
</evidence>
<comment type="function">
    <text evidence="8">Component of an histone acetyltransferase complex.</text>
</comment>
<feature type="compositionally biased region" description="Basic and acidic residues" evidence="9">
    <location>
        <begin position="253"/>
        <end position="266"/>
    </location>
</feature>
<protein>
    <recommendedName>
        <fullName evidence="8">Inhibitor of growth protein</fullName>
    </recommendedName>
</protein>
<evidence type="ECO:0000256" key="7">
    <source>
        <dbReference type="PROSITE-ProRule" id="PRU00146"/>
    </source>
</evidence>
<dbReference type="SMART" id="SM01408">
    <property type="entry name" value="ING"/>
    <property type="match status" value="1"/>
</dbReference>
<accession>A0ABN7B907</accession>
<keyword evidence="3 8" id="KW-0479">Metal-binding</keyword>
<evidence type="ECO:0000313" key="12">
    <source>
        <dbReference type="Proteomes" id="UP001307889"/>
    </source>
</evidence>
<sequence length="346" mass="38410">MSKVSTLQRTGAQSSDVNLASVYVENYLDCIDNLPNDIQRLITRIHEVDVVHRNRLKDVVAYREAIVRQNLTGTALRKALYKMEQGLIAMQEIGDQKVDLWQQIADLVDSRARSLEQDRRNLDYNRSAEPVETPKEERKEPAPSSASAGSNPSTAVNNGLSATEKSNGNGASNQATERSSKRPRRSRNDVEANDSPLPESRASQSATSTNSAVAGAGGKNSASSTSGSATGSAKAANNTASTTAKKKKRKSRQREETPPREEEVQHEIDEPTYCLCDQISYGEMILCDNDLCPIEWFHFVCVSLTTKPKGRWFCPKCRGDRPNVMKPKSQFLKELEKYNKEKEEKA</sequence>
<comment type="similarity">
    <text evidence="2 8">Belongs to the ING family.</text>
</comment>
<evidence type="ECO:0000256" key="3">
    <source>
        <dbReference type="ARBA" id="ARBA00022723"/>
    </source>
</evidence>
<keyword evidence="12" id="KW-1185">Reference proteome</keyword>
<dbReference type="InterPro" id="IPR001965">
    <property type="entry name" value="Znf_PHD"/>
</dbReference>
<dbReference type="Pfam" id="PF12998">
    <property type="entry name" value="ING"/>
    <property type="match status" value="1"/>
</dbReference>
<dbReference type="InterPro" id="IPR024610">
    <property type="entry name" value="ING_N_histone-binding"/>
</dbReference>
<evidence type="ECO:0000259" key="10">
    <source>
        <dbReference type="PROSITE" id="PS50016"/>
    </source>
</evidence>